<gene>
    <name evidence="2" type="ORF">Ciccas_006671</name>
</gene>
<evidence type="ECO:0000313" key="3">
    <source>
        <dbReference type="Proteomes" id="UP001626550"/>
    </source>
</evidence>
<dbReference type="AlphaFoldDB" id="A0ABD2Q7J1"/>
<name>A0ABD2Q7J1_9PLAT</name>
<comment type="caution">
    <text evidence="2">The sequence shown here is derived from an EMBL/GenBank/DDBJ whole genome shotgun (WGS) entry which is preliminary data.</text>
</comment>
<keyword evidence="3" id="KW-1185">Reference proteome</keyword>
<organism evidence="2 3">
    <name type="scientific">Cichlidogyrus casuarinus</name>
    <dbReference type="NCBI Taxonomy" id="1844966"/>
    <lineage>
        <taxon>Eukaryota</taxon>
        <taxon>Metazoa</taxon>
        <taxon>Spiralia</taxon>
        <taxon>Lophotrochozoa</taxon>
        <taxon>Platyhelminthes</taxon>
        <taxon>Monogenea</taxon>
        <taxon>Monopisthocotylea</taxon>
        <taxon>Dactylogyridea</taxon>
        <taxon>Ancyrocephalidae</taxon>
        <taxon>Cichlidogyrus</taxon>
    </lineage>
</organism>
<protein>
    <submittedName>
        <fullName evidence="2">Uncharacterized protein</fullName>
    </submittedName>
</protein>
<feature type="region of interest" description="Disordered" evidence="1">
    <location>
        <begin position="1"/>
        <end position="103"/>
    </location>
</feature>
<evidence type="ECO:0000256" key="1">
    <source>
        <dbReference type="SAM" id="MobiDB-lite"/>
    </source>
</evidence>
<proteinExistence type="predicted"/>
<dbReference type="Proteomes" id="UP001626550">
    <property type="component" value="Unassembled WGS sequence"/>
</dbReference>
<accession>A0ABD2Q7J1</accession>
<dbReference type="EMBL" id="JBJKFK010000925">
    <property type="protein sequence ID" value="KAL3314711.1"/>
    <property type="molecule type" value="Genomic_DNA"/>
</dbReference>
<feature type="compositionally biased region" description="Basic and acidic residues" evidence="1">
    <location>
        <begin position="27"/>
        <end position="36"/>
    </location>
</feature>
<reference evidence="2 3" key="1">
    <citation type="submission" date="2024-11" db="EMBL/GenBank/DDBJ databases">
        <title>Adaptive evolution of stress response genes in parasites aligns with host niche diversity.</title>
        <authorList>
            <person name="Hahn C."/>
            <person name="Resl P."/>
        </authorList>
    </citation>
    <scope>NUCLEOTIDE SEQUENCE [LARGE SCALE GENOMIC DNA]</scope>
    <source>
        <strain evidence="2">EGGRZ-B1_66</strain>
        <tissue evidence="2">Body</tissue>
    </source>
</reference>
<evidence type="ECO:0000313" key="2">
    <source>
        <dbReference type="EMBL" id="KAL3314711.1"/>
    </source>
</evidence>
<sequence>MRQLERQRAELQLSDLGPMDELPTSTDYRRKEELRSAKRTSTSVSAMRKIPDPEKARSYTQPPPQSSTQQISPSEAVVSSTTVTPPAGKVEKDKSRKHKHHHS</sequence>